<dbReference type="InterPro" id="IPR055414">
    <property type="entry name" value="LRR_R13L4/SHOC2-like"/>
</dbReference>
<sequence length="226" mass="26372">LQLCCNQLRTLPAEIGHLTSLRTLDLSGNQLRRLPETIGHLERLTVLRVSRNRLQELPRSIGQLQRLERLAVDRNRLEELPSEIGRLKRLTWMDVRWNTELAALPAEIARLAFLRRLRTTGCPLQRRRISHRDHDPVGPPSLRELAARTIIRHQLSIPVDTPAPVKRYLASAGQCSECNGPFFEHVHWRRRLFSKQHRELWLEHRLCTCHWSDERGRIASLFGELP</sequence>
<evidence type="ECO:0000256" key="2">
    <source>
        <dbReference type="ARBA" id="ARBA00022737"/>
    </source>
</evidence>
<proteinExistence type="predicted"/>
<keyword evidence="1" id="KW-0433">Leucine-rich repeat</keyword>
<keyword evidence="5" id="KW-1185">Reference proteome</keyword>
<keyword evidence="2" id="KW-0677">Repeat</keyword>
<dbReference type="Gene3D" id="3.80.10.10">
    <property type="entry name" value="Ribonuclease Inhibitor"/>
    <property type="match status" value="1"/>
</dbReference>
<feature type="domain" description="Disease resistance R13L4/SHOC-2-like LRR" evidence="3">
    <location>
        <begin position="47"/>
        <end position="120"/>
    </location>
</feature>
<dbReference type="InterPro" id="IPR050216">
    <property type="entry name" value="LRR_domain-containing"/>
</dbReference>
<dbReference type="Pfam" id="PF00560">
    <property type="entry name" value="LRR_1"/>
    <property type="match status" value="1"/>
</dbReference>
<dbReference type="InterPro" id="IPR003591">
    <property type="entry name" value="Leu-rich_rpt_typical-subtyp"/>
</dbReference>
<protein>
    <recommendedName>
        <fullName evidence="3">Disease resistance R13L4/SHOC-2-like LRR domain-containing protein</fullName>
    </recommendedName>
</protein>
<gene>
    <name evidence="4" type="ORF">THASP1DRAFT_10551</name>
</gene>
<dbReference type="STRING" id="78915.A0A4P9XSQ7"/>
<dbReference type="OrthoDB" id="660555at2759"/>
<accession>A0A4P9XSQ7</accession>
<reference evidence="5" key="1">
    <citation type="journal article" date="2018" name="Nat. Microbiol.">
        <title>Leveraging single-cell genomics to expand the fungal tree of life.</title>
        <authorList>
            <person name="Ahrendt S.R."/>
            <person name="Quandt C.A."/>
            <person name="Ciobanu D."/>
            <person name="Clum A."/>
            <person name="Salamov A."/>
            <person name="Andreopoulos B."/>
            <person name="Cheng J.F."/>
            <person name="Woyke T."/>
            <person name="Pelin A."/>
            <person name="Henrissat B."/>
            <person name="Reynolds N.K."/>
            <person name="Benny G.L."/>
            <person name="Smith M.E."/>
            <person name="James T.Y."/>
            <person name="Grigoriev I.V."/>
        </authorList>
    </citation>
    <scope>NUCLEOTIDE SEQUENCE [LARGE SCALE GENOMIC DNA]</scope>
    <source>
        <strain evidence="5">RSA 1356</strain>
    </source>
</reference>
<evidence type="ECO:0000259" key="3">
    <source>
        <dbReference type="Pfam" id="PF23598"/>
    </source>
</evidence>
<organism evidence="4 5">
    <name type="scientific">Thamnocephalis sphaerospora</name>
    <dbReference type="NCBI Taxonomy" id="78915"/>
    <lineage>
        <taxon>Eukaryota</taxon>
        <taxon>Fungi</taxon>
        <taxon>Fungi incertae sedis</taxon>
        <taxon>Zoopagomycota</taxon>
        <taxon>Zoopagomycotina</taxon>
        <taxon>Zoopagomycetes</taxon>
        <taxon>Zoopagales</taxon>
        <taxon>Sigmoideomycetaceae</taxon>
        <taxon>Thamnocephalis</taxon>
    </lineage>
</organism>
<dbReference type="GO" id="GO:0005737">
    <property type="term" value="C:cytoplasm"/>
    <property type="evidence" value="ECO:0007669"/>
    <property type="project" value="TreeGrafter"/>
</dbReference>
<dbReference type="SMART" id="SM00369">
    <property type="entry name" value="LRR_TYP"/>
    <property type="match status" value="3"/>
</dbReference>
<dbReference type="InterPro" id="IPR032675">
    <property type="entry name" value="LRR_dom_sf"/>
</dbReference>
<evidence type="ECO:0000313" key="5">
    <source>
        <dbReference type="Proteomes" id="UP000271241"/>
    </source>
</evidence>
<dbReference type="EMBL" id="KZ992537">
    <property type="protein sequence ID" value="RKP09157.1"/>
    <property type="molecule type" value="Genomic_DNA"/>
</dbReference>
<dbReference type="PROSITE" id="PS51450">
    <property type="entry name" value="LRR"/>
    <property type="match status" value="1"/>
</dbReference>
<dbReference type="SUPFAM" id="SSF52058">
    <property type="entry name" value="L domain-like"/>
    <property type="match status" value="1"/>
</dbReference>
<name>A0A4P9XSQ7_9FUNG</name>
<dbReference type="Pfam" id="PF23598">
    <property type="entry name" value="LRR_14"/>
    <property type="match status" value="1"/>
</dbReference>
<dbReference type="SMART" id="SM00364">
    <property type="entry name" value="LRR_BAC"/>
    <property type="match status" value="3"/>
</dbReference>
<evidence type="ECO:0000256" key="1">
    <source>
        <dbReference type="ARBA" id="ARBA00022614"/>
    </source>
</evidence>
<feature type="non-terminal residue" evidence="4">
    <location>
        <position position="226"/>
    </location>
</feature>
<feature type="non-terminal residue" evidence="4">
    <location>
        <position position="1"/>
    </location>
</feature>
<dbReference type="PANTHER" id="PTHR48051:SF1">
    <property type="entry name" value="RAS SUPPRESSOR PROTEIN 1"/>
    <property type="match status" value="1"/>
</dbReference>
<dbReference type="Proteomes" id="UP000271241">
    <property type="component" value="Unassembled WGS sequence"/>
</dbReference>
<dbReference type="PANTHER" id="PTHR48051">
    <property type="match status" value="1"/>
</dbReference>
<evidence type="ECO:0000313" key="4">
    <source>
        <dbReference type="EMBL" id="RKP09157.1"/>
    </source>
</evidence>
<dbReference type="AlphaFoldDB" id="A0A4P9XSQ7"/>
<dbReference type="InterPro" id="IPR001611">
    <property type="entry name" value="Leu-rich_rpt"/>
</dbReference>